<reference evidence="1 2" key="1">
    <citation type="submission" date="2015-01" db="EMBL/GenBank/DDBJ databases">
        <title>Evolution of Trichinella species and genotypes.</title>
        <authorList>
            <person name="Korhonen P.K."/>
            <person name="Edoardo P."/>
            <person name="Giuseppe L.R."/>
            <person name="Gasser R.B."/>
        </authorList>
    </citation>
    <scope>NUCLEOTIDE SEQUENCE [LARGE SCALE GENOMIC DNA]</scope>
    <source>
        <strain evidence="1">ISS120</strain>
    </source>
</reference>
<dbReference type="EMBL" id="JYDI01006148">
    <property type="protein sequence ID" value="KRY03838.1"/>
    <property type="molecule type" value="Genomic_DNA"/>
</dbReference>
<dbReference type="Proteomes" id="UP000054653">
    <property type="component" value="Unassembled WGS sequence"/>
</dbReference>
<protein>
    <submittedName>
        <fullName evidence="1">Uncharacterized protein</fullName>
    </submittedName>
</protein>
<keyword evidence="2" id="KW-1185">Reference proteome</keyword>
<proteinExistence type="predicted"/>
<comment type="caution">
    <text evidence="1">The sequence shown here is derived from an EMBL/GenBank/DDBJ whole genome shotgun (WGS) entry which is preliminary data.</text>
</comment>
<dbReference type="AlphaFoldDB" id="A0A0V0YU79"/>
<evidence type="ECO:0000313" key="1">
    <source>
        <dbReference type="EMBL" id="KRY03838.1"/>
    </source>
</evidence>
<accession>A0A0V0YU79</accession>
<organism evidence="1 2">
    <name type="scientific">Trichinella britovi</name>
    <name type="common">Parasitic roundworm</name>
    <dbReference type="NCBI Taxonomy" id="45882"/>
    <lineage>
        <taxon>Eukaryota</taxon>
        <taxon>Metazoa</taxon>
        <taxon>Ecdysozoa</taxon>
        <taxon>Nematoda</taxon>
        <taxon>Enoplea</taxon>
        <taxon>Dorylaimia</taxon>
        <taxon>Trichinellida</taxon>
        <taxon>Trichinellidae</taxon>
        <taxon>Trichinella</taxon>
    </lineage>
</organism>
<gene>
    <name evidence="1" type="ORF">T03_15763</name>
</gene>
<evidence type="ECO:0000313" key="2">
    <source>
        <dbReference type="Proteomes" id="UP000054653"/>
    </source>
</evidence>
<name>A0A0V0YU79_TRIBR</name>
<sequence length="45" mass="5382">MTTDNLFLGSNLIVSKYRKPLLQRFRLISIEKRAIILICVQYKRK</sequence>